<keyword evidence="1" id="KW-0808">Transferase</keyword>
<keyword evidence="2" id="KW-1185">Reference proteome</keyword>
<keyword evidence="1" id="KW-0695">RNA-directed DNA polymerase</keyword>
<sequence length="175" mass="19724">MSGQEILSDKIKRLALQFLIKQYANHSFSPLMVNNTLQLLDKDENTLQNYNCSPEHLLTLPIVPRHDPSLCKIFLQKFSFQNKENPVSLIVNDFSECIKRFFSDHYIIATDASKSHVSTSIAGIARNQSFSYRINPINSVFTAEVLAICVAMDELVIIDKAILILSDSFSALNSL</sequence>
<dbReference type="EMBL" id="BPLQ01002337">
    <property type="protein sequence ID" value="GIX91780.1"/>
    <property type="molecule type" value="Genomic_DNA"/>
</dbReference>
<name>A0AAV4P3M6_9ARAC</name>
<dbReference type="AlphaFoldDB" id="A0AAV4P3M6"/>
<proteinExistence type="predicted"/>
<accession>A0AAV4P3M6</accession>
<comment type="caution">
    <text evidence="1">The sequence shown here is derived from an EMBL/GenBank/DDBJ whole genome shotgun (WGS) entry which is preliminary data.</text>
</comment>
<organism evidence="1 2">
    <name type="scientific">Caerostris darwini</name>
    <dbReference type="NCBI Taxonomy" id="1538125"/>
    <lineage>
        <taxon>Eukaryota</taxon>
        <taxon>Metazoa</taxon>
        <taxon>Ecdysozoa</taxon>
        <taxon>Arthropoda</taxon>
        <taxon>Chelicerata</taxon>
        <taxon>Arachnida</taxon>
        <taxon>Araneae</taxon>
        <taxon>Araneomorphae</taxon>
        <taxon>Entelegynae</taxon>
        <taxon>Araneoidea</taxon>
        <taxon>Araneidae</taxon>
        <taxon>Caerostris</taxon>
    </lineage>
</organism>
<evidence type="ECO:0000313" key="2">
    <source>
        <dbReference type="Proteomes" id="UP001054837"/>
    </source>
</evidence>
<gene>
    <name evidence="1" type="primary">pol_1368</name>
    <name evidence="1" type="ORF">CDAR_5121</name>
</gene>
<dbReference type="GO" id="GO:0003964">
    <property type="term" value="F:RNA-directed DNA polymerase activity"/>
    <property type="evidence" value="ECO:0007669"/>
    <property type="project" value="UniProtKB-KW"/>
</dbReference>
<protein>
    <submittedName>
        <fullName evidence="1">RNA-directed DNA polymerase from mobile element jockey</fullName>
    </submittedName>
</protein>
<reference evidence="1 2" key="1">
    <citation type="submission" date="2021-06" db="EMBL/GenBank/DDBJ databases">
        <title>Caerostris darwini draft genome.</title>
        <authorList>
            <person name="Kono N."/>
            <person name="Arakawa K."/>
        </authorList>
    </citation>
    <scope>NUCLEOTIDE SEQUENCE [LARGE SCALE GENOMIC DNA]</scope>
</reference>
<dbReference type="Proteomes" id="UP001054837">
    <property type="component" value="Unassembled WGS sequence"/>
</dbReference>
<keyword evidence="1" id="KW-0548">Nucleotidyltransferase</keyword>
<evidence type="ECO:0000313" key="1">
    <source>
        <dbReference type="EMBL" id="GIX91780.1"/>
    </source>
</evidence>